<dbReference type="Proteomes" id="UP000507470">
    <property type="component" value="Unassembled WGS sequence"/>
</dbReference>
<reference evidence="2 3" key="1">
    <citation type="submission" date="2020-06" db="EMBL/GenBank/DDBJ databases">
        <authorList>
            <person name="Li R."/>
            <person name="Bekaert M."/>
        </authorList>
    </citation>
    <scope>NUCLEOTIDE SEQUENCE [LARGE SCALE GENOMIC DNA]</scope>
    <source>
        <strain evidence="3">wild</strain>
    </source>
</reference>
<organism evidence="2 3">
    <name type="scientific">Mytilus coruscus</name>
    <name type="common">Sea mussel</name>
    <dbReference type="NCBI Taxonomy" id="42192"/>
    <lineage>
        <taxon>Eukaryota</taxon>
        <taxon>Metazoa</taxon>
        <taxon>Spiralia</taxon>
        <taxon>Lophotrochozoa</taxon>
        <taxon>Mollusca</taxon>
        <taxon>Bivalvia</taxon>
        <taxon>Autobranchia</taxon>
        <taxon>Pteriomorphia</taxon>
        <taxon>Mytilida</taxon>
        <taxon>Mytiloidea</taxon>
        <taxon>Mytilidae</taxon>
        <taxon>Mytilinae</taxon>
        <taxon>Mytilus</taxon>
    </lineage>
</organism>
<dbReference type="AlphaFoldDB" id="A0A6J8C4P7"/>
<sequence>MALSTSAKEEENFVRYAILIVDHSNEALQDLIELNLKKQTSYIPRLPEQLCEKEQEVKDVIKYLHFRPIDARLCSNYQNILLENYNRNETINENIKSEHTKTRNEISFKLMKLESEIQDLRTQFIGDTLAEIDNHRKDQTYTEIKAVTACVQMLDNSKVLILSGREGSGKSRNGLEILRQVKEKHPETEVIKLRRFTEFTDKIDRDKMTIVLFEDVFGRISKQICENADEQILDSVNSYINLGNVKNKKITILGAPFLRYPSKSLLQEIDNMRMEGIDNDVKGLKYVILVYILLNQAASAMSIKYDDHVMLSINENNIDVQSHQKLFNECYNKYFGLKLHDIIYLYEELTCRYLIRKEKKTYFQHRAVQDSILISYCKINPKAILPLLSIDYIEIVEWALKNSDHELFDEEELFHMTIHGYKVYEYVFRKCFYVGDICIGYSKILELLILQKPGILKCCKIDMLVEVANRNKWYGVLELLFKNDNNLSINTDQIIEDIFKHWDREEDESYIYHYDDAYCRKIVQLIMKYYLNYVKVNKIFEKACQFGIHGIVEELSLEKLDITLDNLRDQQLNEYDICFKTGHGRILMLLLPRLNYNIIDLNSVTNVVCLIGHSAAIQ</sequence>
<dbReference type="OrthoDB" id="6149069at2759"/>
<evidence type="ECO:0000259" key="1">
    <source>
        <dbReference type="Pfam" id="PF20720"/>
    </source>
</evidence>
<keyword evidence="3" id="KW-1185">Reference proteome</keyword>
<evidence type="ECO:0000313" key="3">
    <source>
        <dbReference type="Proteomes" id="UP000507470"/>
    </source>
</evidence>
<evidence type="ECO:0000313" key="2">
    <source>
        <dbReference type="EMBL" id="CAC5391348.1"/>
    </source>
</evidence>
<dbReference type="EMBL" id="CACVKT020004708">
    <property type="protein sequence ID" value="CAC5391348.1"/>
    <property type="molecule type" value="Genomic_DNA"/>
</dbReference>
<dbReference type="Pfam" id="PF20720">
    <property type="entry name" value="nSTAND3"/>
    <property type="match status" value="1"/>
</dbReference>
<proteinExistence type="predicted"/>
<accession>A0A6J8C4P7</accession>
<name>A0A6J8C4P7_MYTCO</name>
<dbReference type="InterPro" id="IPR049050">
    <property type="entry name" value="nSTAND3"/>
</dbReference>
<protein>
    <recommendedName>
        <fullName evidence="1">Novel STAND NTPase 3 domain-containing protein</fullName>
    </recommendedName>
</protein>
<feature type="domain" description="Novel STAND NTPase 3" evidence="1">
    <location>
        <begin position="141"/>
        <end position="244"/>
    </location>
</feature>
<gene>
    <name evidence="2" type="ORF">MCOR_26359</name>
</gene>